<feature type="region of interest" description="Disordered" evidence="2">
    <location>
        <begin position="1"/>
        <end position="25"/>
    </location>
</feature>
<dbReference type="SUPFAM" id="SSF52518">
    <property type="entry name" value="Thiamin diphosphate-binding fold (THDP-binding)"/>
    <property type="match status" value="1"/>
</dbReference>
<dbReference type="CDD" id="cd03375">
    <property type="entry name" value="TPP_OGFOR"/>
    <property type="match status" value="1"/>
</dbReference>
<evidence type="ECO:0000256" key="1">
    <source>
        <dbReference type="ARBA" id="ARBA00023002"/>
    </source>
</evidence>
<reference evidence="4 5" key="1">
    <citation type="submission" date="2020-06" db="EMBL/GenBank/DDBJ databases">
        <title>Actinokineospora xiongansis sp. nov., isolated from soil of Baiyangdian.</title>
        <authorList>
            <person name="Zhang X."/>
        </authorList>
    </citation>
    <scope>NUCLEOTIDE SEQUENCE [LARGE SCALE GENOMIC DNA]</scope>
    <source>
        <strain evidence="4 5">HBU206404</strain>
    </source>
</reference>
<feature type="domain" description="Thiamine pyrophosphate enzyme TPP-binding" evidence="3">
    <location>
        <begin position="67"/>
        <end position="214"/>
    </location>
</feature>
<keyword evidence="5" id="KW-1185">Reference proteome</keyword>
<dbReference type="RefSeq" id="WP_187218464.1">
    <property type="nucleotide sequence ID" value="NZ_JABVED010000002.1"/>
</dbReference>
<name>A0ABR7L252_9PSEU</name>
<evidence type="ECO:0000259" key="3">
    <source>
        <dbReference type="Pfam" id="PF02775"/>
    </source>
</evidence>
<evidence type="ECO:0000313" key="4">
    <source>
        <dbReference type="EMBL" id="MBC6446422.1"/>
    </source>
</evidence>
<dbReference type="PANTHER" id="PTHR48084:SF4">
    <property type="entry name" value="2-OXOGLUTARATE OXIDOREDUCTASE SUBUNIT KORB"/>
    <property type="match status" value="1"/>
</dbReference>
<gene>
    <name evidence="4" type="ORF">GPZ80_04440</name>
</gene>
<dbReference type="Proteomes" id="UP000734823">
    <property type="component" value="Unassembled WGS sequence"/>
</dbReference>
<sequence>MTAIDLGLPGLAGVPTTDEPQKAKDYKSDQEVRWCPGCGDYIVLNAVQSFLPTLGLKRENIVFVSGIGCSSRFPYYMNTYGMHSIHGRAPAIATGLATARPDLSVWVVTGDGDSLSIGGNHLIHTLRRNVNLKILLFNNRIYGLTKGQYSPTSEPGKVTKSTPMGSLDHPFNPVSLALGAEATFVGRALDSDKVGLTDVLRQAAEHRGSALVEIYQNCPIFNDGAFDVLKEPGEAEQRLINLEHGKPIRFGAEGEYGVVRSGFGSLEVAKVSEVGEEALVVHDAHIEDPSYAFALSRLSTQDLSHTITGVFRSVRRDTYDDLARAQVAQAVESKPADLRSLLHGKDTWTIAP</sequence>
<dbReference type="Pfam" id="PF02775">
    <property type="entry name" value="TPP_enzyme_C"/>
    <property type="match status" value="1"/>
</dbReference>
<dbReference type="PANTHER" id="PTHR48084">
    <property type="entry name" value="2-OXOGLUTARATE OXIDOREDUCTASE SUBUNIT KORB-RELATED"/>
    <property type="match status" value="1"/>
</dbReference>
<dbReference type="EMBL" id="JABVED010000002">
    <property type="protein sequence ID" value="MBC6446422.1"/>
    <property type="molecule type" value="Genomic_DNA"/>
</dbReference>
<accession>A0ABR7L252</accession>
<comment type="caution">
    <text evidence="4">The sequence shown here is derived from an EMBL/GenBank/DDBJ whole genome shotgun (WGS) entry which is preliminary data.</text>
</comment>
<organism evidence="4 5">
    <name type="scientific">Actinokineospora xionganensis</name>
    <dbReference type="NCBI Taxonomy" id="2684470"/>
    <lineage>
        <taxon>Bacteria</taxon>
        <taxon>Bacillati</taxon>
        <taxon>Actinomycetota</taxon>
        <taxon>Actinomycetes</taxon>
        <taxon>Pseudonocardiales</taxon>
        <taxon>Pseudonocardiaceae</taxon>
        <taxon>Actinokineospora</taxon>
    </lineage>
</organism>
<evidence type="ECO:0000256" key="2">
    <source>
        <dbReference type="SAM" id="MobiDB-lite"/>
    </source>
</evidence>
<proteinExistence type="predicted"/>
<dbReference type="InterPro" id="IPR051457">
    <property type="entry name" value="2-oxoacid:Fd_oxidoreductase"/>
</dbReference>
<protein>
    <submittedName>
        <fullName evidence="4">2-oxoacid:ferredoxin oxidoreductase subunit beta</fullName>
    </submittedName>
</protein>
<dbReference type="InterPro" id="IPR029061">
    <property type="entry name" value="THDP-binding"/>
</dbReference>
<dbReference type="InterPro" id="IPR011766">
    <property type="entry name" value="TPP_enzyme_TPP-bd"/>
</dbReference>
<dbReference type="Gene3D" id="3.40.50.970">
    <property type="match status" value="1"/>
</dbReference>
<keyword evidence="1" id="KW-0560">Oxidoreductase</keyword>
<evidence type="ECO:0000313" key="5">
    <source>
        <dbReference type="Proteomes" id="UP000734823"/>
    </source>
</evidence>